<keyword evidence="4 6" id="KW-1133">Transmembrane helix</keyword>
<sequence length="195" mass="21348">MDMYKAIVDCLFGSNNYHEDTTSLAIYDNKLLLLNTNATEIETAEALLSLLLTSEKLGDDLETRLKNIVKDSGLIHADGLWYEGLAKILLKRLESLIKEGQSANLTGAVKEAFDKAKGTVDEFVRNHPVLTSIALTLLVLGLLMYAAPWAVHALGFTLDGPLEGSFAAGWQSAIGNVEAGSWFAFWQRLGMTWGK</sequence>
<evidence type="ECO:0000256" key="5">
    <source>
        <dbReference type="ARBA" id="ARBA00023136"/>
    </source>
</evidence>
<evidence type="ECO:0000256" key="2">
    <source>
        <dbReference type="ARBA" id="ARBA00007262"/>
    </source>
</evidence>
<dbReference type="InterPro" id="IPR038213">
    <property type="entry name" value="IFI6/IFI27-like_sf"/>
</dbReference>
<dbReference type="PANTHER" id="PTHR16932:SF18">
    <property type="entry name" value="INTERFERON, ALPHA-INDUCIBLE PROTEIN 27-LIKE 2"/>
    <property type="match status" value="1"/>
</dbReference>
<dbReference type="Pfam" id="PF06140">
    <property type="entry name" value="Ifi-6-16"/>
    <property type="match status" value="1"/>
</dbReference>
<dbReference type="Proteomes" id="UP000012045">
    <property type="component" value="Unassembled WGS sequence"/>
</dbReference>
<evidence type="ECO:0000256" key="3">
    <source>
        <dbReference type="ARBA" id="ARBA00022692"/>
    </source>
</evidence>
<keyword evidence="3 6" id="KW-0812">Transmembrane</keyword>
<dbReference type="STRING" id="1290391.M7UQS3"/>
<name>M7UQS3_BOTF1</name>
<dbReference type="Gene3D" id="6.10.110.10">
    <property type="match status" value="1"/>
</dbReference>
<evidence type="ECO:0000256" key="6">
    <source>
        <dbReference type="SAM" id="Phobius"/>
    </source>
</evidence>
<accession>M7UQS3</accession>
<dbReference type="HOGENOM" id="CLU_086437_0_0_1"/>
<dbReference type="EMBL" id="KB707750">
    <property type="protein sequence ID" value="EMR89308.1"/>
    <property type="molecule type" value="Genomic_DNA"/>
</dbReference>
<organism evidence="7 8">
    <name type="scientific">Botryotinia fuckeliana (strain BcDW1)</name>
    <name type="common">Noble rot fungus</name>
    <name type="synonym">Botrytis cinerea</name>
    <dbReference type="NCBI Taxonomy" id="1290391"/>
    <lineage>
        <taxon>Eukaryota</taxon>
        <taxon>Fungi</taxon>
        <taxon>Dikarya</taxon>
        <taxon>Ascomycota</taxon>
        <taxon>Pezizomycotina</taxon>
        <taxon>Leotiomycetes</taxon>
        <taxon>Helotiales</taxon>
        <taxon>Sclerotiniaceae</taxon>
        <taxon>Botrytis</taxon>
    </lineage>
</organism>
<dbReference type="InterPro" id="IPR009311">
    <property type="entry name" value="IFI6/IFI27-like"/>
</dbReference>
<comment type="subcellular location">
    <subcellularLocation>
        <location evidence="1">Membrane</location>
        <topology evidence="1">Multi-pass membrane protein</topology>
    </subcellularLocation>
</comment>
<evidence type="ECO:0000256" key="4">
    <source>
        <dbReference type="ARBA" id="ARBA00022989"/>
    </source>
</evidence>
<proteinExistence type="inferred from homology"/>
<evidence type="ECO:0000313" key="7">
    <source>
        <dbReference type="EMBL" id="EMR89308.1"/>
    </source>
</evidence>
<dbReference type="GO" id="GO:0016020">
    <property type="term" value="C:membrane"/>
    <property type="evidence" value="ECO:0007669"/>
    <property type="project" value="UniProtKB-SubCell"/>
</dbReference>
<comment type="similarity">
    <text evidence="2">Belongs to the IFI6/IFI27 family.</text>
</comment>
<reference evidence="8" key="1">
    <citation type="journal article" date="2013" name="Genome Announc.">
        <title>Draft genome sequence of Botrytis cinerea BcDW1, inoculum for noble rot of grape berries.</title>
        <authorList>
            <person name="Blanco-Ulate B."/>
            <person name="Allen G."/>
            <person name="Powell A.L."/>
            <person name="Cantu D."/>
        </authorList>
    </citation>
    <scope>NUCLEOTIDE SEQUENCE [LARGE SCALE GENOMIC DNA]</scope>
    <source>
        <strain evidence="8">BcDW1</strain>
    </source>
</reference>
<keyword evidence="5 6" id="KW-0472">Membrane</keyword>
<dbReference type="AlphaFoldDB" id="M7UQS3"/>
<gene>
    <name evidence="7" type="ORF">BcDW1_2030</name>
</gene>
<evidence type="ECO:0000256" key="1">
    <source>
        <dbReference type="ARBA" id="ARBA00004141"/>
    </source>
</evidence>
<dbReference type="OrthoDB" id="440424at2759"/>
<dbReference type="PANTHER" id="PTHR16932">
    <property type="entry name" value="INTERFERON ALPHA-INDUCIBLE PROTEIN 27"/>
    <property type="match status" value="1"/>
</dbReference>
<evidence type="ECO:0000313" key="8">
    <source>
        <dbReference type="Proteomes" id="UP000012045"/>
    </source>
</evidence>
<feature type="transmembrane region" description="Helical" evidence="6">
    <location>
        <begin position="129"/>
        <end position="151"/>
    </location>
</feature>
<protein>
    <submittedName>
        <fullName evidence="7">Uncharacterized protein</fullName>
    </submittedName>
</protein>